<feature type="region of interest" description="Disordered" evidence="3">
    <location>
        <begin position="669"/>
        <end position="689"/>
    </location>
</feature>
<feature type="compositionally biased region" description="Basic and acidic residues" evidence="3">
    <location>
        <begin position="215"/>
        <end position="224"/>
    </location>
</feature>
<feature type="compositionally biased region" description="Polar residues" evidence="3">
    <location>
        <begin position="226"/>
        <end position="250"/>
    </location>
</feature>
<organism evidence="5 6">
    <name type="scientific">Aspergillus cavernicola</name>
    <dbReference type="NCBI Taxonomy" id="176166"/>
    <lineage>
        <taxon>Eukaryota</taxon>
        <taxon>Fungi</taxon>
        <taxon>Dikarya</taxon>
        <taxon>Ascomycota</taxon>
        <taxon>Pezizomycotina</taxon>
        <taxon>Eurotiomycetes</taxon>
        <taxon>Eurotiomycetidae</taxon>
        <taxon>Eurotiales</taxon>
        <taxon>Aspergillaceae</taxon>
        <taxon>Aspergillus</taxon>
        <taxon>Aspergillus subgen. Nidulantes</taxon>
    </lineage>
</organism>
<proteinExistence type="predicted"/>
<feature type="region of interest" description="Disordered" evidence="3">
    <location>
        <begin position="891"/>
        <end position="986"/>
    </location>
</feature>
<reference evidence="5 6" key="1">
    <citation type="submission" date="2024-07" db="EMBL/GenBank/DDBJ databases">
        <title>Section-level genome sequencing and comparative genomics of Aspergillus sections Usti and Cavernicolus.</title>
        <authorList>
            <consortium name="Lawrence Berkeley National Laboratory"/>
            <person name="Nybo J.L."/>
            <person name="Vesth T.C."/>
            <person name="Theobald S."/>
            <person name="Frisvad J.C."/>
            <person name="Larsen T.O."/>
            <person name="Kjaerboelling I."/>
            <person name="Rothschild-Mancinelli K."/>
            <person name="Lyhne E.K."/>
            <person name="Kogle M.E."/>
            <person name="Barry K."/>
            <person name="Clum A."/>
            <person name="Na H."/>
            <person name="Ledsgaard L."/>
            <person name="Lin J."/>
            <person name="Lipzen A."/>
            <person name="Kuo A."/>
            <person name="Riley R."/>
            <person name="Mondo S."/>
            <person name="LaButti K."/>
            <person name="Haridas S."/>
            <person name="Pangalinan J."/>
            <person name="Salamov A.A."/>
            <person name="Simmons B.A."/>
            <person name="Magnuson J.K."/>
            <person name="Chen J."/>
            <person name="Drula E."/>
            <person name="Henrissat B."/>
            <person name="Wiebenga A."/>
            <person name="Lubbers R.J."/>
            <person name="Gomes A.C."/>
            <person name="Makela M.R."/>
            <person name="Stajich J."/>
            <person name="Grigoriev I.V."/>
            <person name="Mortensen U.H."/>
            <person name="De vries R.P."/>
            <person name="Baker S.E."/>
            <person name="Andersen M.R."/>
        </authorList>
    </citation>
    <scope>NUCLEOTIDE SEQUENCE [LARGE SCALE GENOMIC DNA]</scope>
    <source>
        <strain evidence="5 6">CBS 600.67</strain>
    </source>
</reference>
<gene>
    <name evidence="5" type="ORF">BDW59DRAFT_169471</name>
</gene>
<keyword evidence="1 2" id="KW-0175">Coiled coil</keyword>
<feature type="region of interest" description="Disordered" evidence="3">
    <location>
        <begin position="137"/>
        <end position="275"/>
    </location>
</feature>
<feature type="compositionally biased region" description="Acidic residues" evidence="3">
    <location>
        <begin position="961"/>
        <end position="971"/>
    </location>
</feature>
<dbReference type="EMBL" id="JBFXLS010000007">
    <property type="protein sequence ID" value="KAL2832041.1"/>
    <property type="molecule type" value="Genomic_DNA"/>
</dbReference>
<feature type="coiled-coil region" evidence="2">
    <location>
        <begin position="775"/>
        <end position="802"/>
    </location>
</feature>
<feature type="coiled-coil region" evidence="2">
    <location>
        <begin position="689"/>
        <end position="716"/>
    </location>
</feature>
<accession>A0ABR4IW92</accession>
<comment type="caution">
    <text evidence="5">The sequence shown here is derived from an EMBL/GenBank/DDBJ whole genome shotgun (WGS) entry which is preliminary data.</text>
</comment>
<feature type="region of interest" description="Disordered" evidence="3">
    <location>
        <begin position="1"/>
        <end position="26"/>
    </location>
</feature>
<evidence type="ECO:0000256" key="1">
    <source>
        <dbReference type="ARBA" id="ARBA00023054"/>
    </source>
</evidence>
<evidence type="ECO:0000256" key="3">
    <source>
        <dbReference type="SAM" id="MobiDB-lite"/>
    </source>
</evidence>
<dbReference type="InterPro" id="IPR005613">
    <property type="entry name" value="AIP3_C"/>
</dbReference>
<evidence type="ECO:0000259" key="4">
    <source>
        <dbReference type="SMART" id="SM00806"/>
    </source>
</evidence>
<dbReference type="InterPro" id="IPR056279">
    <property type="entry name" value="Aip3p_Bud6_N"/>
</dbReference>
<keyword evidence="6" id="KW-1185">Reference proteome</keyword>
<feature type="compositionally biased region" description="Low complexity" evidence="3">
    <location>
        <begin position="1"/>
        <end position="23"/>
    </location>
</feature>
<feature type="domain" description="Actin interacting protein 3 C-terminal" evidence="4">
    <location>
        <begin position="470"/>
        <end position="907"/>
    </location>
</feature>
<feature type="region of interest" description="Disordered" evidence="3">
    <location>
        <begin position="349"/>
        <end position="464"/>
    </location>
</feature>
<dbReference type="Pfam" id="PF23153">
    <property type="entry name" value="Aip3p_Bud6_N"/>
    <property type="match status" value="1"/>
</dbReference>
<evidence type="ECO:0000313" key="6">
    <source>
        <dbReference type="Proteomes" id="UP001610335"/>
    </source>
</evidence>
<dbReference type="PANTHER" id="PTHR22741:SF10">
    <property type="entry name" value="COILED-COIL DOMAIN-CONTAINING PROTEIN CG32809"/>
    <property type="match status" value="1"/>
</dbReference>
<dbReference type="InterPro" id="IPR022782">
    <property type="entry name" value="AIP3-like_C"/>
</dbReference>
<dbReference type="PANTHER" id="PTHR22741">
    <property type="entry name" value="P140CAP/SNIP-RELATED"/>
    <property type="match status" value="1"/>
</dbReference>
<feature type="compositionally biased region" description="Polar residues" evidence="3">
    <location>
        <begin position="374"/>
        <end position="386"/>
    </location>
</feature>
<feature type="compositionally biased region" description="Basic and acidic residues" evidence="3">
    <location>
        <begin position="972"/>
        <end position="986"/>
    </location>
</feature>
<dbReference type="Proteomes" id="UP001610335">
    <property type="component" value="Unassembled WGS sequence"/>
</dbReference>
<feature type="compositionally biased region" description="Low complexity" evidence="3">
    <location>
        <begin position="438"/>
        <end position="463"/>
    </location>
</feature>
<sequence>MTSHSPAPRSSSSSTKSQPSRSAVPNGQISQIEKSVTHLLVATKQLLETLTQWSRRQVSENEVSDVYVRLGYEFNLACRAFNAIGVDTSDLGPVPDLLRTILEDTLSQDASPQSLDIFLPRIRDIIINLLHGLKRKQARLRSRQQREDGRTLPNRQASAGSATTAAVNQTYEETLSVATSPRRPGRARYDSSGSLEDNPPAASRSSPEIKPGSYSDREASRREAQNALTQPAQQDSEINTKGSIMASNLSGYPPPPPPPPKQDDAIGALQRSGELERRASRRFSAYQIQKHLGASSNGVPVIPTQNSPLPNRGRDVRESLNAVRVRGSYAHGRQRSTNRSHGTIDAKIAQSQQLSSGHALEEEPVKPRVEAPTELSTNGVVSSNENEPPRYGKDTLDGVADRPPVLPPPPPGPSLAGAFEPVKDAGPRATPAPETPKSSSRQPTASTSTPPQSTQFSPEQPSPGKELTLFLQYRSKIKKYVLPEGPSGLTIGRLQLAFIEKFAWNTHNNGVDLPEIYIQDPISGIRHELEDLSDVKDRSVLVLNVDVLDEVKKHFDDEFGGVRRLLEGFKGTLDGQGNMMQRVSDRQLEAVKEIARFSAAPAVSALGTPAAGAARKAPISGSGGQGAELSSLRRDLAVLRQTYSDFSADIANSMSAIRTKADSVKSSATDASVPSFQGDAGRTRVNSGKKELAEESERIVARVDDLQDLIEELRKDVVQRGVRPFPRQLETVGKDISAVTKEIKKMQDFLKREKPVWTKIWEKELQLVCEERDQLTMQEDLAADLQDDLEKAAQTFALVEQATKQQAMQNGTSGPTMRNTSRNVVIDPAVDPMKAKDGVLGEVRALQPNHESRLEAIERAEKARQKELETRRTDLFQKELGNFVQEGKLKKSGGVEEAERQRRAKDERMRKEVWEKAQARAAEIDKAEAEASSKTEPSEKEPSENAAPDDNDTKNPGSAVSDDDNAGEENQEDKTPRASPKAELEV</sequence>
<feature type="compositionally biased region" description="Basic and acidic residues" evidence="3">
    <location>
        <begin position="891"/>
        <end position="943"/>
    </location>
</feature>
<feature type="compositionally biased region" description="Polar residues" evidence="3">
    <location>
        <begin position="153"/>
        <end position="179"/>
    </location>
</feature>
<dbReference type="SMART" id="SM00806">
    <property type="entry name" value="AIP3"/>
    <property type="match status" value="1"/>
</dbReference>
<dbReference type="InterPro" id="IPR051825">
    <property type="entry name" value="SRCIN1"/>
</dbReference>
<protein>
    <submittedName>
        <fullName evidence="5">Actin interacting protein 3-domain-containing protein</fullName>
    </submittedName>
</protein>
<dbReference type="Gene3D" id="1.20.58.1540">
    <property type="entry name" value="Actin interacting protein 3, C-terminal domain"/>
    <property type="match status" value="1"/>
</dbReference>
<evidence type="ECO:0000256" key="2">
    <source>
        <dbReference type="SAM" id="Coils"/>
    </source>
</evidence>
<feature type="compositionally biased region" description="Polar residues" evidence="3">
    <location>
        <begin position="295"/>
        <end position="309"/>
    </location>
</feature>
<dbReference type="Pfam" id="PF03915">
    <property type="entry name" value="AIP3"/>
    <property type="match status" value="1"/>
</dbReference>
<feature type="compositionally biased region" description="Basic and acidic residues" evidence="3">
    <location>
        <begin position="387"/>
        <end position="400"/>
    </location>
</feature>
<feature type="compositionally biased region" description="Basic and acidic residues" evidence="3">
    <location>
        <begin position="359"/>
        <end position="371"/>
    </location>
</feature>
<feature type="region of interest" description="Disordered" evidence="3">
    <location>
        <begin position="295"/>
        <end position="316"/>
    </location>
</feature>
<name>A0ABR4IW92_9EURO</name>
<evidence type="ECO:0000313" key="5">
    <source>
        <dbReference type="EMBL" id="KAL2832041.1"/>
    </source>
</evidence>
<feature type="compositionally biased region" description="Pro residues" evidence="3">
    <location>
        <begin position="404"/>
        <end position="413"/>
    </location>
</feature>